<protein>
    <recommendedName>
        <fullName evidence="1">CinA C-terminal domain-containing protein</fullName>
    </recommendedName>
</protein>
<gene>
    <name evidence="2" type="ORF">CRM76_07085</name>
</gene>
<dbReference type="Pfam" id="PF02464">
    <property type="entry name" value="CinA"/>
    <property type="match status" value="1"/>
</dbReference>
<dbReference type="InterPro" id="IPR036653">
    <property type="entry name" value="CinA-like_C"/>
</dbReference>
<dbReference type="Proteomes" id="UP000219788">
    <property type="component" value="Unassembled WGS sequence"/>
</dbReference>
<evidence type="ECO:0000313" key="3">
    <source>
        <dbReference type="Proteomes" id="UP000219788"/>
    </source>
</evidence>
<dbReference type="AlphaFoldDB" id="A0A2A7U097"/>
<dbReference type="OrthoDB" id="9801454at2"/>
<dbReference type="Gene3D" id="3.90.950.20">
    <property type="entry name" value="CinA-like"/>
    <property type="match status" value="1"/>
</dbReference>
<feature type="domain" description="CinA C-terminal" evidence="1">
    <location>
        <begin position="6"/>
        <end position="157"/>
    </location>
</feature>
<dbReference type="SUPFAM" id="SSF142433">
    <property type="entry name" value="CinA-like"/>
    <property type="match status" value="1"/>
</dbReference>
<evidence type="ECO:0000313" key="2">
    <source>
        <dbReference type="EMBL" id="PEH71724.1"/>
    </source>
</evidence>
<proteinExistence type="predicted"/>
<accession>A0A2A7U097</accession>
<evidence type="ECO:0000259" key="1">
    <source>
        <dbReference type="Pfam" id="PF02464"/>
    </source>
</evidence>
<dbReference type="EMBL" id="PDDV01000013">
    <property type="protein sequence ID" value="PEH71724.1"/>
    <property type="molecule type" value="Genomic_DNA"/>
</dbReference>
<dbReference type="InterPro" id="IPR008136">
    <property type="entry name" value="CinA_C"/>
</dbReference>
<organism evidence="2 3">
    <name type="scientific">Edwardsiella tarda</name>
    <dbReference type="NCBI Taxonomy" id="636"/>
    <lineage>
        <taxon>Bacteria</taxon>
        <taxon>Pseudomonadati</taxon>
        <taxon>Pseudomonadota</taxon>
        <taxon>Gammaproteobacteria</taxon>
        <taxon>Enterobacterales</taxon>
        <taxon>Hafniaceae</taxon>
        <taxon>Edwardsiella</taxon>
    </lineage>
</organism>
<dbReference type="RefSeq" id="WP_098142899.1">
    <property type="nucleotide sequence ID" value="NZ_PDDV01000013.1"/>
</dbReference>
<dbReference type="NCBIfam" id="NF002975">
    <property type="entry name" value="PRK03661.1"/>
    <property type="match status" value="1"/>
</dbReference>
<dbReference type="NCBIfam" id="TIGR00199">
    <property type="entry name" value="PncC_domain"/>
    <property type="match status" value="1"/>
</dbReference>
<reference evidence="3" key="1">
    <citation type="submission" date="2017-09" db="EMBL/GenBank/DDBJ databases">
        <title>FDA dAtabase for Regulatory Grade micrObial Sequences (FDA-ARGOS): Supporting development and validation of Infectious Disease Dx tests.</title>
        <authorList>
            <person name="Goldberg B."/>
            <person name="Campos J."/>
            <person name="Tallon L."/>
            <person name="Sadzewicz L."/>
            <person name="Ott S."/>
            <person name="Zhao X."/>
            <person name="Nagaraj S."/>
            <person name="Vavikolanu K."/>
            <person name="Aluvathingal J."/>
            <person name="Nadendla S."/>
            <person name="Geyer C."/>
            <person name="Sichtig H."/>
        </authorList>
    </citation>
    <scope>NUCLEOTIDE SEQUENCE [LARGE SCALE GENOMIC DNA]</scope>
    <source>
        <strain evidence="3">FDAARGOS_370</strain>
    </source>
</reference>
<comment type="caution">
    <text evidence="2">The sequence shown here is derived from an EMBL/GenBank/DDBJ whole genome shotgun (WGS) entry which is preliminary data.</text>
</comment>
<sequence length="163" mass="17207">MSELAALSRAVGERLRARGEQVTCAESCTGGWIAKSLTDIAGSSCYFERGFVTYSNRAKAEMLGVASEVLAQHGAVSEPVVAAMATGALRAAGADFAIAVSGIAGPDGGSEQKPVGTVWFGFATRNAPPWCCCRHFLGDRDAVRRQATEFALRTLLEKFLTES</sequence>
<dbReference type="STRING" id="636.AAW15_02690"/>
<name>A0A2A7U097_EDWTA</name>